<dbReference type="PIRSF" id="PIRSF003167">
    <property type="entry name" value="STHK_NarX/NarQ"/>
    <property type="match status" value="1"/>
</dbReference>
<keyword evidence="8" id="KW-0997">Cell inner membrane</keyword>
<dbReference type="SUPFAM" id="SSF55874">
    <property type="entry name" value="ATPase domain of HSP90 chaperone/DNA topoisomerase II/histidine kinase"/>
    <property type="match status" value="1"/>
</dbReference>
<evidence type="ECO:0000313" key="14">
    <source>
        <dbReference type="Proteomes" id="UP000030856"/>
    </source>
</evidence>
<dbReference type="InterPro" id="IPR011712">
    <property type="entry name" value="Sig_transdc_His_kin_sub3_dim/P"/>
</dbReference>
<keyword evidence="8 10" id="KW-0472">Membrane</keyword>
<dbReference type="InterPro" id="IPR036890">
    <property type="entry name" value="HATPase_C_sf"/>
</dbReference>
<dbReference type="GO" id="GO:0046983">
    <property type="term" value="F:protein dimerization activity"/>
    <property type="evidence" value="ECO:0007669"/>
    <property type="project" value="UniProtKB-UniRule"/>
</dbReference>
<gene>
    <name evidence="13" type="ORF">BOV88_08675</name>
    <name evidence="12" type="ORF">JV46_04470</name>
</gene>
<dbReference type="Pfam" id="PF02518">
    <property type="entry name" value="HATPase_c"/>
    <property type="match status" value="1"/>
</dbReference>
<dbReference type="PANTHER" id="PTHR24421">
    <property type="entry name" value="NITRATE/NITRITE SENSOR PROTEIN NARX-RELATED"/>
    <property type="match status" value="1"/>
</dbReference>
<keyword evidence="2" id="KW-0597">Phosphoprotein</keyword>
<dbReference type="EMBL" id="JRAA01000002">
    <property type="protein sequence ID" value="KHF24567.1"/>
    <property type="molecule type" value="Genomic_DNA"/>
</dbReference>
<dbReference type="PATRIC" id="fig|2340.3.peg.1212"/>
<feature type="transmembrane region" description="Helical" evidence="10">
    <location>
        <begin position="51"/>
        <end position="70"/>
    </location>
</feature>
<keyword evidence="8" id="KW-1003">Cell membrane</keyword>
<feature type="coiled-coil region" evidence="9">
    <location>
        <begin position="349"/>
        <end position="376"/>
    </location>
</feature>
<evidence type="ECO:0000256" key="9">
    <source>
        <dbReference type="SAM" id="Coils"/>
    </source>
</evidence>
<evidence type="ECO:0000256" key="10">
    <source>
        <dbReference type="SAM" id="Phobius"/>
    </source>
</evidence>
<name>A0A0B0H7D0_SOVGS</name>
<reference evidence="12 14" key="1">
    <citation type="journal article" date="2014" name="BMC Genomics">
        <title>The genome of the intracellular bacterium of the coastal bivalve, Solemya velum: a blueprint for thriving in and out of symbiosis.</title>
        <authorList>
            <person name="Dmytrenko O."/>
            <person name="Russell S.L."/>
            <person name="Loo W.T."/>
            <person name="Fontanez K.M."/>
            <person name="Liao L."/>
            <person name="Roeselers G."/>
            <person name="Sharma R."/>
            <person name="Stewart F.J."/>
            <person name="Newton I.L."/>
            <person name="Woyke T."/>
            <person name="Wu D."/>
            <person name="Lang J.M."/>
            <person name="Eisen J.A."/>
            <person name="Cavanaugh C.M."/>
        </authorList>
    </citation>
    <scope>NUCLEOTIDE SEQUENCE [LARGE SCALE GENOMIC DNA]</scope>
    <source>
        <strain evidence="12 14">WH</strain>
    </source>
</reference>
<dbReference type="GeneID" id="86992098"/>
<evidence type="ECO:0000256" key="2">
    <source>
        <dbReference type="ARBA" id="ARBA00022553"/>
    </source>
</evidence>
<keyword evidence="14" id="KW-1185">Reference proteome</keyword>
<evidence type="ECO:0000256" key="1">
    <source>
        <dbReference type="ARBA" id="ARBA00000085"/>
    </source>
</evidence>
<evidence type="ECO:0000256" key="5">
    <source>
        <dbReference type="ARBA" id="ARBA00022777"/>
    </source>
</evidence>
<protein>
    <recommendedName>
        <fullName evidence="8">Sensor protein</fullName>
        <ecNumber evidence="8">2.7.13.3</ecNumber>
    </recommendedName>
</protein>
<dbReference type="AlphaFoldDB" id="A0A0B0H7D0"/>
<evidence type="ECO:0000256" key="8">
    <source>
        <dbReference type="PIRNR" id="PIRNR003167"/>
    </source>
</evidence>
<keyword evidence="5 8" id="KW-0418">Kinase</keyword>
<dbReference type="InterPro" id="IPR029016">
    <property type="entry name" value="GAF-like_dom_sf"/>
</dbReference>
<comment type="caution">
    <text evidence="12">The sequence shown here is derived from an EMBL/GenBank/DDBJ whole genome shotgun (WGS) entry which is preliminary data.</text>
</comment>
<dbReference type="STRING" id="2340.JV46_04470"/>
<dbReference type="Proteomes" id="UP000030856">
    <property type="component" value="Unassembled WGS sequence"/>
</dbReference>
<dbReference type="EC" id="2.7.13.3" evidence="8"/>
<evidence type="ECO:0000313" key="15">
    <source>
        <dbReference type="Proteomes" id="UP000190962"/>
    </source>
</evidence>
<evidence type="ECO:0000256" key="7">
    <source>
        <dbReference type="ARBA" id="ARBA00023012"/>
    </source>
</evidence>
<feature type="transmembrane region" description="Helical" evidence="10">
    <location>
        <begin position="21"/>
        <end position="39"/>
    </location>
</feature>
<dbReference type="InterPro" id="IPR003594">
    <property type="entry name" value="HATPase_dom"/>
</dbReference>
<dbReference type="OrthoDB" id="9811306at2"/>
<evidence type="ECO:0000256" key="6">
    <source>
        <dbReference type="ARBA" id="ARBA00022840"/>
    </source>
</evidence>
<sequence length="520" mass="58212">MQSEGKKIREILKRARLIYPFAFSLLGLVLVYIAAFVHIRSMGMMSTDLGLLILAVSMTLVGVITSAVLLKNQLLRPLARLQESVSQVCQGEPGAQVLHEDLGVLEHLSHDIDSVYGELSELYEDMDNRVERQTRRLAQKTASLKILYDVAASINQSETLDALLLRFLRIFKEMVNGKTATVRLVSRDGRMRLVGAIGLDNKVAKEQDLLPVQLCQCGKALTSADLLCEHDAEACSRMNNRVMFSAEQVEVISVPLEYHDDTLGIYTIYVEQPGVSGREDIMELLTTIGSHLGIAIAKQRSDEEAHRLSIVEERTALAHELHDSLAQTLAGLRFQVRMLADTLTQNQDYAAASRDLERIKNGLDEANRELRALLGNFRAPIDQRGLLPALRRMTNRFSEETGIQVFLQLNCRSLRLHPSEEMQMVRIVQESLANIRKHAQAHMVRVMLSCRDEELQLLIEDDGVGFVQAPIGSPGEHIGLSIMEERARRMGGELRIESEPGEGTRVEMFYRPTPAIAQAE</sequence>
<dbReference type="Gene3D" id="1.20.5.1930">
    <property type="match status" value="1"/>
</dbReference>
<evidence type="ECO:0000256" key="4">
    <source>
        <dbReference type="ARBA" id="ARBA00022741"/>
    </source>
</evidence>
<keyword evidence="10" id="KW-1133">Transmembrane helix</keyword>
<feature type="domain" description="Histidine kinase" evidence="11">
    <location>
        <begin position="316"/>
        <end position="514"/>
    </location>
</feature>
<organism evidence="12 14">
    <name type="scientific">Solemya velum gill symbiont</name>
    <dbReference type="NCBI Taxonomy" id="2340"/>
    <lineage>
        <taxon>Bacteria</taxon>
        <taxon>Pseudomonadati</taxon>
        <taxon>Pseudomonadota</taxon>
        <taxon>Gammaproteobacteria</taxon>
        <taxon>sulfur-oxidizing symbionts</taxon>
    </lineage>
</organism>
<dbReference type="Gene3D" id="3.30.450.40">
    <property type="match status" value="1"/>
</dbReference>
<dbReference type="SUPFAM" id="SSF55781">
    <property type="entry name" value="GAF domain-like"/>
    <property type="match status" value="1"/>
</dbReference>
<comment type="catalytic activity">
    <reaction evidence="1 8">
        <text>ATP + protein L-histidine = ADP + protein N-phospho-L-histidine.</text>
        <dbReference type="EC" id="2.7.13.3"/>
    </reaction>
</comment>
<comment type="subcellular location">
    <subcellularLocation>
        <location evidence="8">Cell inner membrane</location>
    </subcellularLocation>
</comment>
<dbReference type="PANTHER" id="PTHR24421:SF10">
    <property type="entry name" value="NITRATE_NITRITE SENSOR PROTEIN NARQ"/>
    <property type="match status" value="1"/>
</dbReference>
<dbReference type="SMART" id="SM00387">
    <property type="entry name" value="HATPase_c"/>
    <property type="match status" value="1"/>
</dbReference>
<dbReference type="Proteomes" id="UP000190962">
    <property type="component" value="Unassembled WGS sequence"/>
</dbReference>
<accession>A0A0B0H7D0</accession>
<dbReference type="eggNOG" id="COG3850">
    <property type="taxonomic scope" value="Bacteria"/>
</dbReference>
<proteinExistence type="predicted"/>
<keyword evidence="9" id="KW-0175">Coiled coil</keyword>
<evidence type="ECO:0000256" key="3">
    <source>
        <dbReference type="ARBA" id="ARBA00022679"/>
    </source>
</evidence>
<dbReference type="InterPro" id="IPR005467">
    <property type="entry name" value="His_kinase_dom"/>
</dbReference>
<dbReference type="GO" id="GO:0005886">
    <property type="term" value="C:plasma membrane"/>
    <property type="evidence" value="ECO:0007669"/>
    <property type="project" value="UniProtKB-SubCell"/>
</dbReference>
<dbReference type="GO" id="GO:0005524">
    <property type="term" value="F:ATP binding"/>
    <property type="evidence" value="ECO:0007669"/>
    <property type="project" value="UniProtKB-UniRule"/>
</dbReference>
<dbReference type="Pfam" id="PF07730">
    <property type="entry name" value="HisKA_3"/>
    <property type="match status" value="1"/>
</dbReference>
<dbReference type="GO" id="GO:0000155">
    <property type="term" value="F:phosphorelay sensor kinase activity"/>
    <property type="evidence" value="ECO:0007669"/>
    <property type="project" value="UniProtKB-UniRule"/>
</dbReference>
<dbReference type="PROSITE" id="PS50109">
    <property type="entry name" value="HIS_KIN"/>
    <property type="match status" value="1"/>
</dbReference>
<dbReference type="EMBL" id="MPNX01000012">
    <property type="protein sequence ID" value="OOY34671.1"/>
    <property type="molecule type" value="Genomic_DNA"/>
</dbReference>
<dbReference type="RefSeq" id="WP_043116826.1">
    <property type="nucleotide sequence ID" value="NZ_JRAA01000002.1"/>
</dbReference>
<dbReference type="InterPro" id="IPR016380">
    <property type="entry name" value="Sig_transdc_His_kin_NarX/NarQ"/>
</dbReference>
<evidence type="ECO:0000313" key="13">
    <source>
        <dbReference type="EMBL" id="OOY34671.1"/>
    </source>
</evidence>
<keyword evidence="4 8" id="KW-0547">Nucleotide-binding</keyword>
<evidence type="ECO:0000313" key="12">
    <source>
        <dbReference type="EMBL" id="KHF24567.1"/>
    </source>
</evidence>
<dbReference type="Gene3D" id="3.30.565.10">
    <property type="entry name" value="Histidine kinase-like ATPase, C-terminal domain"/>
    <property type="match status" value="1"/>
</dbReference>
<keyword evidence="7 8" id="KW-0902">Two-component regulatory system</keyword>
<reference evidence="13 15" key="2">
    <citation type="submission" date="2016-11" db="EMBL/GenBank/DDBJ databases">
        <title>Mixed transmission modes and dynamic genome evolution in an obligate animal-bacterial symbiosis.</title>
        <authorList>
            <person name="Russell S.L."/>
            <person name="Corbett-Detig R.B."/>
            <person name="Cavanaugh C.M."/>
        </authorList>
    </citation>
    <scope>NUCLEOTIDE SEQUENCE [LARGE SCALE GENOMIC DNA]</scope>
    <source>
        <strain evidence="13">MA-KB16</strain>
    </source>
</reference>
<dbReference type="InterPro" id="IPR050482">
    <property type="entry name" value="Sensor_HK_TwoCompSys"/>
</dbReference>
<keyword evidence="6 8" id="KW-0067">ATP-binding</keyword>
<dbReference type="CDD" id="cd16917">
    <property type="entry name" value="HATPase_UhpB-NarQ-NarX-like"/>
    <property type="match status" value="1"/>
</dbReference>
<evidence type="ECO:0000259" key="11">
    <source>
        <dbReference type="PROSITE" id="PS50109"/>
    </source>
</evidence>
<keyword evidence="10" id="KW-0812">Transmembrane</keyword>
<keyword evidence="3 8" id="KW-0808">Transferase</keyword>